<organism evidence="5 6">
    <name type="scientific">Candidatus Wildermuthbacteria bacterium RIFCSPHIGHO2_02_FULL_47_17</name>
    <dbReference type="NCBI Taxonomy" id="1802452"/>
    <lineage>
        <taxon>Bacteria</taxon>
        <taxon>Candidatus Wildermuthiibacteriota</taxon>
    </lineage>
</organism>
<dbReference type="FunFam" id="3.40.50.970:FF:000001">
    <property type="entry name" value="Pyruvate dehydrogenase E1 beta subunit"/>
    <property type="match status" value="1"/>
</dbReference>
<dbReference type="InterPro" id="IPR009014">
    <property type="entry name" value="Transketo_C/PFOR_II"/>
</dbReference>
<evidence type="ECO:0000256" key="1">
    <source>
        <dbReference type="ARBA" id="ARBA00001964"/>
    </source>
</evidence>
<dbReference type="Gene3D" id="3.40.50.970">
    <property type="match status" value="1"/>
</dbReference>
<evidence type="ECO:0000256" key="3">
    <source>
        <dbReference type="ARBA" id="ARBA00023052"/>
    </source>
</evidence>
<dbReference type="FunFam" id="3.40.50.920:FF:000001">
    <property type="entry name" value="Pyruvate dehydrogenase E1 beta subunit"/>
    <property type="match status" value="1"/>
</dbReference>
<evidence type="ECO:0000313" key="6">
    <source>
        <dbReference type="Proteomes" id="UP000179258"/>
    </source>
</evidence>
<evidence type="ECO:0000256" key="2">
    <source>
        <dbReference type="ARBA" id="ARBA00023002"/>
    </source>
</evidence>
<gene>
    <name evidence="5" type="ORF">A3D59_04430</name>
</gene>
<dbReference type="SMART" id="SM00861">
    <property type="entry name" value="Transket_pyr"/>
    <property type="match status" value="1"/>
</dbReference>
<dbReference type="EMBL" id="MHTX01000017">
    <property type="protein sequence ID" value="OHA68384.1"/>
    <property type="molecule type" value="Genomic_DNA"/>
</dbReference>
<reference evidence="5 6" key="1">
    <citation type="journal article" date="2016" name="Nat. Commun.">
        <title>Thousands of microbial genomes shed light on interconnected biogeochemical processes in an aquifer system.</title>
        <authorList>
            <person name="Anantharaman K."/>
            <person name="Brown C.T."/>
            <person name="Hug L.A."/>
            <person name="Sharon I."/>
            <person name="Castelle C.J."/>
            <person name="Probst A.J."/>
            <person name="Thomas B.C."/>
            <person name="Singh A."/>
            <person name="Wilkins M.J."/>
            <person name="Karaoz U."/>
            <person name="Brodie E.L."/>
            <person name="Williams K.H."/>
            <person name="Hubbard S.S."/>
            <person name="Banfield J.F."/>
        </authorList>
    </citation>
    <scope>NUCLEOTIDE SEQUENCE [LARGE SCALE GENOMIC DNA]</scope>
</reference>
<name>A0A1G2R6B6_9BACT</name>
<dbReference type="Proteomes" id="UP000179258">
    <property type="component" value="Unassembled WGS sequence"/>
</dbReference>
<protein>
    <submittedName>
        <fullName evidence="5">2-oxoisovalerate dehydrogenase</fullName>
    </submittedName>
</protein>
<dbReference type="SUPFAM" id="SSF52922">
    <property type="entry name" value="TK C-terminal domain-like"/>
    <property type="match status" value="1"/>
</dbReference>
<dbReference type="Pfam" id="PF02780">
    <property type="entry name" value="Transketolase_C"/>
    <property type="match status" value="1"/>
</dbReference>
<dbReference type="InterPro" id="IPR005475">
    <property type="entry name" value="Transketolase-like_Pyr-bd"/>
</dbReference>
<evidence type="ECO:0000259" key="4">
    <source>
        <dbReference type="SMART" id="SM00861"/>
    </source>
</evidence>
<sequence>MPAMNLVQAINNALEQEMERDKSVILLGEDIGKNGGVFRVTEGLWQKFGAERVIDTPLAEVGIISTALGLAVAGMKPIPEVQFDGFSIAMFDQLYNHISRMRKRSQGRYHVPLVLRVPHGGGIKAYEHHSESLETYFCHMPGLKVVAPSRPYNAKGLLISAIRDPDPVIFLEPKRVYRAIKEEVPEEEYEIPIGKAEIVQEGSDITLIAWGAMQKTVRQAADDLADKYSIEIIDLLTLSPLDRKTIVDSVKKTGRCVVAHEAPKTCGFGAELAATIQEEALLSMKAPVARVTGYDIPMPMAKLENYQIPDAERVAEAVEKAMKF</sequence>
<dbReference type="PANTHER" id="PTHR43257:SF2">
    <property type="entry name" value="PYRUVATE DEHYDROGENASE E1 COMPONENT SUBUNIT BETA"/>
    <property type="match status" value="1"/>
</dbReference>
<dbReference type="Gene3D" id="3.40.50.920">
    <property type="match status" value="1"/>
</dbReference>
<dbReference type="AlphaFoldDB" id="A0A1G2R6B6"/>
<dbReference type="InterPro" id="IPR033248">
    <property type="entry name" value="Transketolase_C"/>
</dbReference>
<proteinExistence type="predicted"/>
<accession>A0A1G2R6B6</accession>
<dbReference type="SUPFAM" id="SSF52518">
    <property type="entry name" value="Thiamin diphosphate-binding fold (THDP-binding)"/>
    <property type="match status" value="1"/>
</dbReference>
<dbReference type="PANTHER" id="PTHR43257">
    <property type="entry name" value="PYRUVATE DEHYDROGENASE E1 COMPONENT BETA SUBUNIT"/>
    <property type="match status" value="1"/>
</dbReference>
<evidence type="ECO:0000313" key="5">
    <source>
        <dbReference type="EMBL" id="OHA68384.1"/>
    </source>
</evidence>
<dbReference type="Pfam" id="PF02779">
    <property type="entry name" value="Transket_pyr"/>
    <property type="match status" value="1"/>
</dbReference>
<keyword evidence="3" id="KW-0786">Thiamine pyrophosphate</keyword>
<dbReference type="CDD" id="cd07036">
    <property type="entry name" value="TPP_PYR_E1-PDHc-beta_like"/>
    <property type="match status" value="1"/>
</dbReference>
<feature type="domain" description="Transketolase-like pyrimidine-binding" evidence="4">
    <location>
        <begin position="4"/>
        <end position="179"/>
    </location>
</feature>
<dbReference type="InterPro" id="IPR029061">
    <property type="entry name" value="THDP-binding"/>
</dbReference>
<keyword evidence="2" id="KW-0560">Oxidoreductase</keyword>
<comment type="cofactor">
    <cofactor evidence="1">
        <name>thiamine diphosphate</name>
        <dbReference type="ChEBI" id="CHEBI:58937"/>
    </cofactor>
</comment>
<comment type="caution">
    <text evidence="5">The sequence shown here is derived from an EMBL/GenBank/DDBJ whole genome shotgun (WGS) entry which is preliminary data.</text>
</comment>
<dbReference type="GO" id="GO:0016491">
    <property type="term" value="F:oxidoreductase activity"/>
    <property type="evidence" value="ECO:0007669"/>
    <property type="project" value="UniProtKB-KW"/>
</dbReference>